<feature type="region of interest" description="Disordered" evidence="10">
    <location>
        <begin position="50"/>
        <end position="87"/>
    </location>
</feature>
<comment type="function">
    <text evidence="1">Iron-sulfur subunit of the cytochrome bc1 complex, an essential component of the respiratory electron transport chain required for ATP synthesis. The bc1 complex catalyzes the oxidation of menaquinol and the reduction of cytochrome c in the respiratory chain. The bc1 complex operates through a Q-cycle mechanism that couples electron transfer to generation of the proton gradient that drives ATP synthesis.</text>
</comment>
<evidence type="ECO:0000256" key="5">
    <source>
        <dbReference type="ARBA" id="ARBA00023004"/>
    </source>
</evidence>
<organism evidence="12 13">
    <name type="scientific">Thermocatellispora tengchongensis</name>
    <dbReference type="NCBI Taxonomy" id="1073253"/>
    <lineage>
        <taxon>Bacteria</taxon>
        <taxon>Bacillati</taxon>
        <taxon>Actinomycetota</taxon>
        <taxon>Actinomycetes</taxon>
        <taxon>Streptosporangiales</taxon>
        <taxon>Streptosporangiaceae</taxon>
        <taxon>Thermocatellispora</taxon>
    </lineage>
</organism>
<keyword evidence="13" id="KW-1185">Reference proteome</keyword>
<dbReference type="InterPro" id="IPR006311">
    <property type="entry name" value="TAT_signal"/>
</dbReference>
<feature type="domain" description="Rieske" evidence="11">
    <location>
        <begin position="74"/>
        <end position="166"/>
    </location>
</feature>
<dbReference type="GO" id="GO:0051537">
    <property type="term" value="F:2 iron, 2 sulfur cluster binding"/>
    <property type="evidence" value="ECO:0007669"/>
    <property type="project" value="UniProtKB-KW"/>
</dbReference>
<keyword evidence="5" id="KW-0408">Iron</keyword>
<reference evidence="12 13" key="1">
    <citation type="submission" date="2020-08" db="EMBL/GenBank/DDBJ databases">
        <title>Genomic Encyclopedia of Type Strains, Phase IV (KMG-IV): sequencing the most valuable type-strain genomes for metagenomic binning, comparative biology and taxonomic classification.</title>
        <authorList>
            <person name="Goeker M."/>
        </authorList>
    </citation>
    <scope>NUCLEOTIDE SEQUENCE [LARGE SCALE GENOMIC DNA]</scope>
    <source>
        <strain evidence="12 13">DSM 45615</strain>
    </source>
</reference>
<dbReference type="InterPro" id="IPR014349">
    <property type="entry name" value="Rieske_Fe-S_prot"/>
</dbReference>
<comment type="caution">
    <text evidence="12">The sequence shown here is derived from an EMBL/GenBank/DDBJ whole genome shotgun (WGS) entry which is preliminary data.</text>
</comment>
<dbReference type="AlphaFoldDB" id="A0A840PBC1"/>
<evidence type="ECO:0000256" key="6">
    <source>
        <dbReference type="ARBA" id="ARBA00023014"/>
    </source>
</evidence>
<evidence type="ECO:0000256" key="4">
    <source>
        <dbReference type="ARBA" id="ARBA00022723"/>
    </source>
</evidence>
<protein>
    <recommendedName>
        <fullName evidence="2">Cytochrome bc1 complex Rieske iron-sulfur subunit</fullName>
    </recommendedName>
    <alternativeName>
        <fullName evidence="8">Cytochrome bc1 reductase complex subunit QcrA</fullName>
    </alternativeName>
</protein>
<dbReference type="Gene3D" id="2.102.10.10">
    <property type="entry name" value="Rieske [2Fe-2S] iron-sulphur domain"/>
    <property type="match status" value="1"/>
</dbReference>
<evidence type="ECO:0000313" key="13">
    <source>
        <dbReference type="Proteomes" id="UP000578449"/>
    </source>
</evidence>
<dbReference type="PRINTS" id="PR00162">
    <property type="entry name" value="RIESKE"/>
</dbReference>
<proteinExistence type="predicted"/>
<dbReference type="Pfam" id="PF00355">
    <property type="entry name" value="Rieske"/>
    <property type="match status" value="1"/>
</dbReference>
<dbReference type="PANTHER" id="PTHR10134">
    <property type="entry name" value="CYTOCHROME B-C1 COMPLEX SUBUNIT RIESKE, MITOCHONDRIAL"/>
    <property type="match status" value="1"/>
</dbReference>
<evidence type="ECO:0000256" key="8">
    <source>
        <dbReference type="ARBA" id="ARBA00029586"/>
    </source>
</evidence>
<evidence type="ECO:0000256" key="2">
    <source>
        <dbReference type="ARBA" id="ARBA00015816"/>
    </source>
</evidence>
<evidence type="ECO:0000256" key="7">
    <source>
        <dbReference type="ARBA" id="ARBA00023157"/>
    </source>
</evidence>
<dbReference type="EMBL" id="JACHGN010000012">
    <property type="protein sequence ID" value="MBB5135986.1"/>
    <property type="molecule type" value="Genomic_DNA"/>
</dbReference>
<dbReference type="GO" id="GO:0046872">
    <property type="term" value="F:metal ion binding"/>
    <property type="evidence" value="ECO:0007669"/>
    <property type="project" value="UniProtKB-KW"/>
</dbReference>
<evidence type="ECO:0000313" key="12">
    <source>
        <dbReference type="EMBL" id="MBB5135986.1"/>
    </source>
</evidence>
<dbReference type="RefSeq" id="WP_312925832.1">
    <property type="nucleotide sequence ID" value="NZ_BAABIX010000024.1"/>
</dbReference>
<dbReference type="GO" id="GO:0004497">
    <property type="term" value="F:monooxygenase activity"/>
    <property type="evidence" value="ECO:0007669"/>
    <property type="project" value="UniProtKB-ARBA"/>
</dbReference>
<keyword evidence="7" id="KW-1015">Disulfide bond</keyword>
<dbReference type="SUPFAM" id="SSF50022">
    <property type="entry name" value="ISP domain"/>
    <property type="match status" value="1"/>
</dbReference>
<dbReference type="GO" id="GO:0016020">
    <property type="term" value="C:membrane"/>
    <property type="evidence" value="ECO:0007669"/>
    <property type="project" value="InterPro"/>
</dbReference>
<dbReference type="InterPro" id="IPR017941">
    <property type="entry name" value="Rieske_2Fe-2S"/>
</dbReference>
<accession>A0A840PBC1</accession>
<keyword evidence="4" id="KW-0479">Metal-binding</keyword>
<dbReference type="InterPro" id="IPR036922">
    <property type="entry name" value="Rieske_2Fe-2S_sf"/>
</dbReference>
<comment type="cofactor">
    <cofactor evidence="9">
        <name>[2Fe-2S] cluster</name>
        <dbReference type="ChEBI" id="CHEBI:190135"/>
    </cofactor>
</comment>
<dbReference type="InterPro" id="IPR005805">
    <property type="entry name" value="Rieske_Fe-S_prot_C"/>
</dbReference>
<keyword evidence="6" id="KW-0411">Iron-sulfur</keyword>
<evidence type="ECO:0000259" key="11">
    <source>
        <dbReference type="PROSITE" id="PS51296"/>
    </source>
</evidence>
<dbReference type="PROSITE" id="PS51296">
    <property type="entry name" value="RIESKE"/>
    <property type="match status" value="1"/>
</dbReference>
<dbReference type="FunFam" id="2.102.10.10:FF:000016">
    <property type="entry name" value="Nitrite reductase/ring-hydroxylating ferredoxin subunit"/>
    <property type="match status" value="1"/>
</dbReference>
<dbReference type="GO" id="GO:0016705">
    <property type="term" value="F:oxidoreductase activity, acting on paired donors, with incorporation or reduction of molecular oxygen"/>
    <property type="evidence" value="ECO:0007669"/>
    <property type="project" value="UniProtKB-ARBA"/>
</dbReference>
<sequence length="167" mass="16473">MSEDAPPASDTTRRTMLLGAGGAGLVAVLTACSGYGQPAAQDGAVIDTATSTAPQDSAEESAPADQEQADGGGGGFATTADIPEGGGKVFESEKVVVTQPSAGQFKAFDITCTHQGCPVDAVADGTINCPCHGSKFSISDGSVQGGPATKPLAEKKIKVSGDSISLA</sequence>
<dbReference type="PROSITE" id="PS51318">
    <property type="entry name" value="TAT"/>
    <property type="match status" value="1"/>
</dbReference>
<evidence type="ECO:0000256" key="10">
    <source>
        <dbReference type="SAM" id="MobiDB-lite"/>
    </source>
</evidence>
<gene>
    <name evidence="12" type="ORF">HNP84_005730</name>
</gene>
<name>A0A840PBC1_9ACTN</name>
<keyword evidence="3" id="KW-0001">2Fe-2S</keyword>
<evidence type="ECO:0000256" key="9">
    <source>
        <dbReference type="ARBA" id="ARBA00034078"/>
    </source>
</evidence>
<dbReference type="CDD" id="cd03467">
    <property type="entry name" value="Rieske"/>
    <property type="match status" value="1"/>
</dbReference>
<dbReference type="Proteomes" id="UP000578449">
    <property type="component" value="Unassembled WGS sequence"/>
</dbReference>
<evidence type="ECO:0000256" key="1">
    <source>
        <dbReference type="ARBA" id="ARBA00002494"/>
    </source>
</evidence>
<evidence type="ECO:0000256" key="3">
    <source>
        <dbReference type="ARBA" id="ARBA00022714"/>
    </source>
</evidence>